<keyword evidence="2" id="KW-0812">Transmembrane</keyword>
<dbReference type="InterPro" id="IPR036890">
    <property type="entry name" value="HATPase_C_sf"/>
</dbReference>
<dbReference type="Gene3D" id="3.30.565.10">
    <property type="entry name" value="Histidine kinase-like ATPase, C-terminal domain"/>
    <property type="match status" value="1"/>
</dbReference>
<accession>A0A0C7R5X6</accession>
<protein>
    <submittedName>
        <fullName evidence="4">Two-component sensor histidine kinase</fullName>
        <ecNumber evidence="4">2.7.13.3</ecNumber>
    </submittedName>
</protein>
<keyword evidence="4" id="KW-0418">Kinase</keyword>
<feature type="transmembrane region" description="Helical" evidence="2">
    <location>
        <begin position="114"/>
        <end position="138"/>
    </location>
</feature>
<name>A0A0C7R5X6_PARSO</name>
<evidence type="ECO:0000256" key="1">
    <source>
        <dbReference type="SAM" id="Coils"/>
    </source>
</evidence>
<proteinExistence type="predicted"/>
<dbReference type="GO" id="GO:0042802">
    <property type="term" value="F:identical protein binding"/>
    <property type="evidence" value="ECO:0007669"/>
    <property type="project" value="TreeGrafter"/>
</dbReference>
<dbReference type="CDD" id="cd16935">
    <property type="entry name" value="HATPase_AgrC-ComD-like"/>
    <property type="match status" value="1"/>
</dbReference>
<evidence type="ECO:0000259" key="3">
    <source>
        <dbReference type="Pfam" id="PF14501"/>
    </source>
</evidence>
<evidence type="ECO:0000313" key="4">
    <source>
        <dbReference type="EMBL" id="CEQ03524.1"/>
    </source>
</evidence>
<feature type="transmembrane region" description="Helical" evidence="2">
    <location>
        <begin position="91"/>
        <end position="108"/>
    </location>
</feature>
<feature type="domain" description="Sensor histidine kinase NatK-like C-terminal" evidence="3">
    <location>
        <begin position="338"/>
        <end position="443"/>
    </location>
</feature>
<feature type="transmembrane region" description="Helical" evidence="2">
    <location>
        <begin position="36"/>
        <end position="54"/>
    </location>
</feature>
<keyword evidence="2" id="KW-0472">Membrane</keyword>
<keyword evidence="2" id="KW-1133">Transmembrane helix</keyword>
<dbReference type="AlphaFoldDB" id="A0A0C7R5X6"/>
<gene>
    <name evidence="4" type="ORF">R28058_12571</name>
</gene>
<evidence type="ECO:0000256" key="2">
    <source>
        <dbReference type="SAM" id="Phobius"/>
    </source>
</evidence>
<dbReference type="Proteomes" id="UP000049127">
    <property type="component" value="Unassembled WGS sequence"/>
</dbReference>
<dbReference type="PANTHER" id="PTHR40448">
    <property type="entry name" value="TWO-COMPONENT SENSOR HISTIDINE KINASE"/>
    <property type="match status" value="1"/>
</dbReference>
<dbReference type="PANTHER" id="PTHR40448:SF1">
    <property type="entry name" value="TWO-COMPONENT SENSOR HISTIDINE KINASE"/>
    <property type="match status" value="1"/>
</dbReference>
<feature type="coiled-coil region" evidence="1">
    <location>
        <begin position="258"/>
        <end position="292"/>
    </location>
</feature>
<evidence type="ECO:0000313" key="5">
    <source>
        <dbReference type="Proteomes" id="UP000049127"/>
    </source>
</evidence>
<keyword evidence="1" id="KW-0175">Coiled coil</keyword>
<dbReference type="Pfam" id="PF14501">
    <property type="entry name" value="HATPase_c_5"/>
    <property type="match status" value="1"/>
</dbReference>
<keyword evidence="4" id="KW-0808">Transferase</keyword>
<dbReference type="OrthoDB" id="1757740at2"/>
<organism evidence="4 5">
    <name type="scientific">Paraclostridium sordellii</name>
    <name type="common">Clostridium sordellii</name>
    <dbReference type="NCBI Taxonomy" id="1505"/>
    <lineage>
        <taxon>Bacteria</taxon>
        <taxon>Bacillati</taxon>
        <taxon>Bacillota</taxon>
        <taxon>Clostridia</taxon>
        <taxon>Peptostreptococcales</taxon>
        <taxon>Peptostreptococcaceae</taxon>
        <taxon>Paraclostridium</taxon>
    </lineage>
</organism>
<feature type="transmembrane region" description="Helical" evidence="2">
    <location>
        <begin position="150"/>
        <end position="170"/>
    </location>
</feature>
<feature type="transmembrane region" description="Helical" evidence="2">
    <location>
        <begin position="6"/>
        <end position="24"/>
    </location>
</feature>
<dbReference type="EC" id="2.7.13.3" evidence="4"/>
<dbReference type="InterPro" id="IPR032834">
    <property type="entry name" value="NatK-like_C"/>
</dbReference>
<sequence length="445" mass="52727">MLDYFYILCMINMAIFIIFFFALMKKRGYTCKCKSKTKLVLTSILVIALIIWRMPFGTVALFILIRIILSLFLICKTIYKMDTKKSITNSVIYTLVYILIECSIYWILQLSSRYVALNLLELNLIITFIIIFICTYFFDKIQKFYDNKRYYIYIILTITVNLVIVLFLNISEKKIGDLYSVLVKNNLEYISLVDTIMFSFYMKNIFPYLLFIINVILISIFINSIKSEKEKVKTQFLNEKLDMQYKYYLMAKESQEKMKKVYHDMNNHMENIKRLKDNSEDVNKYINNIEDEVKNIKNIYNTGNLLLDIILYEKSKVCMESNIDFKVGIDFSKCEFIEMIDITSIFSNLIDNAIEACNNINDKDISRYITIKSTFIKDYYVIRCENSKMNNIIVKNNKIFTTKKDKFFHGLGLENIKSSVKKYDGELKIKNDDYKFIASIYIPIE</sequence>
<reference evidence="5" key="1">
    <citation type="submission" date="2015-01" db="EMBL/GenBank/DDBJ databases">
        <authorList>
            <person name="Aslett M.A."/>
            <person name="De Silva N."/>
        </authorList>
    </citation>
    <scope>NUCLEOTIDE SEQUENCE [LARGE SCALE GENOMIC DNA]</scope>
    <source>
        <strain evidence="5">R28058</strain>
    </source>
</reference>
<dbReference type="EMBL" id="CEKZ01000003">
    <property type="protein sequence ID" value="CEQ03524.1"/>
    <property type="molecule type" value="Genomic_DNA"/>
</dbReference>
<feature type="transmembrane region" description="Helical" evidence="2">
    <location>
        <begin position="205"/>
        <end position="225"/>
    </location>
</feature>
<dbReference type="SUPFAM" id="SSF55874">
    <property type="entry name" value="ATPase domain of HSP90 chaperone/DNA topoisomerase II/histidine kinase"/>
    <property type="match status" value="1"/>
</dbReference>
<feature type="transmembrane region" description="Helical" evidence="2">
    <location>
        <begin position="60"/>
        <end position="79"/>
    </location>
</feature>
<dbReference type="GO" id="GO:0004673">
    <property type="term" value="F:protein histidine kinase activity"/>
    <property type="evidence" value="ECO:0007669"/>
    <property type="project" value="UniProtKB-EC"/>
</dbReference>